<keyword evidence="2 7" id="KW-0813">Transport</keyword>
<feature type="compositionally biased region" description="Low complexity" evidence="8">
    <location>
        <begin position="1"/>
        <end position="24"/>
    </location>
</feature>
<feature type="transmembrane region" description="Helical" evidence="7">
    <location>
        <begin position="174"/>
        <end position="196"/>
    </location>
</feature>
<dbReference type="CDD" id="cd06261">
    <property type="entry name" value="TM_PBP2"/>
    <property type="match status" value="1"/>
</dbReference>
<dbReference type="SUPFAM" id="SSF161098">
    <property type="entry name" value="MetI-like"/>
    <property type="match status" value="1"/>
</dbReference>
<evidence type="ECO:0000256" key="4">
    <source>
        <dbReference type="ARBA" id="ARBA00022692"/>
    </source>
</evidence>
<evidence type="ECO:0000256" key="7">
    <source>
        <dbReference type="RuleBase" id="RU363032"/>
    </source>
</evidence>
<dbReference type="Proteomes" id="UP001589793">
    <property type="component" value="Unassembled WGS sequence"/>
</dbReference>
<dbReference type="PROSITE" id="PS50928">
    <property type="entry name" value="ABC_TM1"/>
    <property type="match status" value="1"/>
</dbReference>
<dbReference type="RefSeq" id="WP_376978674.1">
    <property type="nucleotide sequence ID" value="NZ_JBHLSV010000004.1"/>
</dbReference>
<evidence type="ECO:0000256" key="8">
    <source>
        <dbReference type="SAM" id="MobiDB-lite"/>
    </source>
</evidence>
<evidence type="ECO:0000256" key="2">
    <source>
        <dbReference type="ARBA" id="ARBA00022448"/>
    </source>
</evidence>
<feature type="transmembrane region" description="Helical" evidence="7">
    <location>
        <begin position="41"/>
        <end position="62"/>
    </location>
</feature>
<dbReference type="InterPro" id="IPR035906">
    <property type="entry name" value="MetI-like_sf"/>
</dbReference>
<keyword evidence="6 7" id="KW-0472">Membrane</keyword>
<evidence type="ECO:0000259" key="9">
    <source>
        <dbReference type="PROSITE" id="PS50928"/>
    </source>
</evidence>
<accession>A0ABV6R8D4</accession>
<name>A0ABV6R8D4_9MICO</name>
<feature type="transmembrane region" description="Helical" evidence="7">
    <location>
        <begin position="271"/>
        <end position="292"/>
    </location>
</feature>
<feature type="region of interest" description="Disordered" evidence="8">
    <location>
        <begin position="1"/>
        <end position="27"/>
    </location>
</feature>
<keyword evidence="5 7" id="KW-1133">Transmembrane helix</keyword>
<keyword evidence="4 7" id="KW-0812">Transmembrane</keyword>
<feature type="transmembrane region" description="Helical" evidence="7">
    <location>
        <begin position="98"/>
        <end position="125"/>
    </location>
</feature>
<comment type="subcellular location">
    <subcellularLocation>
        <location evidence="1 7">Cell membrane</location>
        <topology evidence="1 7">Multi-pass membrane protein</topology>
    </subcellularLocation>
</comment>
<feature type="transmembrane region" description="Helical" evidence="7">
    <location>
        <begin position="217"/>
        <end position="235"/>
    </location>
</feature>
<dbReference type="EMBL" id="JBHLSV010000004">
    <property type="protein sequence ID" value="MFC0673249.1"/>
    <property type="molecule type" value="Genomic_DNA"/>
</dbReference>
<keyword evidence="3" id="KW-1003">Cell membrane</keyword>
<evidence type="ECO:0000313" key="11">
    <source>
        <dbReference type="Proteomes" id="UP001589793"/>
    </source>
</evidence>
<sequence length="307" mass="33229">MSTTASTPTSSPARAVTGAAAGGRRPSRAHRADAPALVRRGLLYATLLALLVVFIAPLVWAISGSFKQRGDIFATPPSLIPDPATLENYRNLLTTQPFWSWFGISIGTSTISTTVSVLVCAMAGYGFAKFRFRGKRILFAIMFSSLSVPFAVILIPLFVLVVKSGLANPWFALIVPWVAPAFGIFMMQQFIVQAIPDELIESARIDGCSEFGTFRRVVLPLLRPSLGALGVWSFLQSYNSFMWPLVIISDSAQYTLPLGLNILYASENRSYDLVLAGAVLASIPTILVFVLLRRQLLEGLVAGAVKG</sequence>
<dbReference type="Gene3D" id="1.10.3720.10">
    <property type="entry name" value="MetI-like"/>
    <property type="match status" value="1"/>
</dbReference>
<protein>
    <submittedName>
        <fullName evidence="10">Carbohydrate ABC transporter permease</fullName>
    </submittedName>
</protein>
<organism evidence="10 11">
    <name type="scientific">Brachybacterium hainanense</name>
    <dbReference type="NCBI Taxonomy" id="1541174"/>
    <lineage>
        <taxon>Bacteria</taxon>
        <taxon>Bacillati</taxon>
        <taxon>Actinomycetota</taxon>
        <taxon>Actinomycetes</taxon>
        <taxon>Micrococcales</taxon>
        <taxon>Dermabacteraceae</taxon>
        <taxon>Brachybacterium</taxon>
    </lineage>
</organism>
<proteinExistence type="inferred from homology"/>
<comment type="similarity">
    <text evidence="7">Belongs to the binding-protein-dependent transport system permease family.</text>
</comment>
<keyword evidence="11" id="KW-1185">Reference proteome</keyword>
<evidence type="ECO:0000313" key="10">
    <source>
        <dbReference type="EMBL" id="MFC0673249.1"/>
    </source>
</evidence>
<comment type="caution">
    <text evidence="10">The sequence shown here is derived from an EMBL/GenBank/DDBJ whole genome shotgun (WGS) entry which is preliminary data.</text>
</comment>
<evidence type="ECO:0000256" key="1">
    <source>
        <dbReference type="ARBA" id="ARBA00004651"/>
    </source>
</evidence>
<reference evidence="10 11" key="1">
    <citation type="submission" date="2024-09" db="EMBL/GenBank/DDBJ databases">
        <authorList>
            <person name="Sun Q."/>
            <person name="Mori K."/>
        </authorList>
    </citation>
    <scope>NUCLEOTIDE SEQUENCE [LARGE SCALE GENOMIC DNA]</scope>
    <source>
        <strain evidence="10 11">CICC 10874</strain>
    </source>
</reference>
<feature type="transmembrane region" description="Helical" evidence="7">
    <location>
        <begin position="137"/>
        <end position="162"/>
    </location>
</feature>
<dbReference type="InterPro" id="IPR000515">
    <property type="entry name" value="MetI-like"/>
</dbReference>
<evidence type="ECO:0000256" key="5">
    <source>
        <dbReference type="ARBA" id="ARBA00022989"/>
    </source>
</evidence>
<dbReference type="PANTHER" id="PTHR43744:SF12">
    <property type="entry name" value="ABC TRANSPORTER PERMEASE PROTEIN MG189-RELATED"/>
    <property type="match status" value="1"/>
</dbReference>
<dbReference type="PANTHER" id="PTHR43744">
    <property type="entry name" value="ABC TRANSPORTER PERMEASE PROTEIN MG189-RELATED-RELATED"/>
    <property type="match status" value="1"/>
</dbReference>
<evidence type="ECO:0000256" key="3">
    <source>
        <dbReference type="ARBA" id="ARBA00022475"/>
    </source>
</evidence>
<evidence type="ECO:0000256" key="6">
    <source>
        <dbReference type="ARBA" id="ARBA00023136"/>
    </source>
</evidence>
<gene>
    <name evidence="10" type="ORF">ACFFF6_04680</name>
</gene>
<dbReference type="Pfam" id="PF00528">
    <property type="entry name" value="BPD_transp_1"/>
    <property type="match status" value="1"/>
</dbReference>
<feature type="domain" description="ABC transmembrane type-1" evidence="9">
    <location>
        <begin position="102"/>
        <end position="292"/>
    </location>
</feature>